<keyword evidence="2" id="KW-1185">Reference proteome</keyword>
<reference evidence="1" key="2">
    <citation type="submission" date="2020-11" db="EMBL/GenBank/DDBJ databases">
        <authorList>
            <person name="McCartney M.A."/>
            <person name="Auch B."/>
            <person name="Kono T."/>
            <person name="Mallez S."/>
            <person name="Becker A."/>
            <person name="Gohl D.M."/>
            <person name="Silverstein K.A.T."/>
            <person name="Koren S."/>
            <person name="Bechman K.B."/>
            <person name="Herman A."/>
            <person name="Abrahante J.E."/>
            <person name="Garbe J."/>
        </authorList>
    </citation>
    <scope>NUCLEOTIDE SEQUENCE</scope>
    <source>
        <strain evidence="1">Duluth1</strain>
        <tissue evidence="1">Whole animal</tissue>
    </source>
</reference>
<gene>
    <name evidence="1" type="ORF">DPMN_041881</name>
</gene>
<comment type="caution">
    <text evidence="1">The sequence shown here is derived from an EMBL/GenBank/DDBJ whole genome shotgun (WGS) entry which is preliminary data.</text>
</comment>
<proteinExistence type="predicted"/>
<name>A0A9D4CXZ0_DREPO</name>
<evidence type="ECO:0000313" key="2">
    <source>
        <dbReference type="Proteomes" id="UP000828390"/>
    </source>
</evidence>
<reference evidence="1" key="1">
    <citation type="journal article" date="2019" name="bioRxiv">
        <title>The Genome of the Zebra Mussel, Dreissena polymorpha: A Resource for Invasive Species Research.</title>
        <authorList>
            <person name="McCartney M.A."/>
            <person name="Auch B."/>
            <person name="Kono T."/>
            <person name="Mallez S."/>
            <person name="Zhang Y."/>
            <person name="Obille A."/>
            <person name="Becker A."/>
            <person name="Abrahante J.E."/>
            <person name="Garbe J."/>
            <person name="Badalamenti J.P."/>
            <person name="Herman A."/>
            <person name="Mangelson H."/>
            <person name="Liachko I."/>
            <person name="Sullivan S."/>
            <person name="Sone E.D."/>
            <person name="Koren S."/>
            <person name="Silverstein K.A.T."/>
            <person name="Beckman K.B."/>
            <person name="Gohl D.M."/>
        </authorList>
    </citation>
    <scope>NUCLEOTIDE SEQUENCE</scope>
    <source>
        <strain evidence="1">Duluth1</strain>
        <tissue evidence="1">Whole animal</tissue>
    </source>
</reference>
<accession>A0A9D4CXZ0</accession>
<protein>
    <submittedName>
        <fullName evidence="1">Uncharacterized protein</fullName>
    </submittedName>
</protein>
<dbReference type="EMBL" id="JAIWYP010000011">
    <property type="protein sequence ID" value="KAH3735362.1"/>
    <property type="molecule type" value="Genomic_DNA"/>
</dbReference>
<sequence>MGMPPMEMEVWWSWREPCILLKMKRTPTDVLKSHTFIEKYCAAGVSVEFLDDLHRFFANVEPPCNKRSKSFLMSMKLWTSVGVAGVSQF</sequence>
<evidence type="ECO:0000313" key="1">
    <source>
        <dbReference type="EMBL" id="KAH3735362.1"/>
    </source>
</evidence>
<organism evidence="1 2">
    <name type="scientific">Dreissena polymorpha</name>
    <name type="common">Zebra mussel</name>
    <name type="synonym">Mytilus polymorpha</name>
    <dbReference type="NCBI Taxonomy" id="45954"/>
    <lineage>
        <taxon>Eukaryota</taxon>
        <taxon>Metazoa</taxon>
        <taxon>Spiralia</taxon>
        <taxon>Lophotrochozoa</taxon>
        <taxon>Mollusca</taxon>
        <taxon>Bivalvia</taxon>
        <taxon>Autobranchia</taxon>
        <taxon>Heteroconchia</taxon>
        <taxon>Euheterodonta</taxon>
        <taxon>Imparidentia</taxon>
        <taxon>Neoheterodontei</taxon>
        <taxon>Myida</taxon>
        <taxon>Dreissenoidea</taxon>
        <taxon>Dreissenidae</taxon>
        <taxon>Dreissena</taxon>
    </lineage>
</organism>
<dbReference type="Proteomes" id="UP000828390">
    <property type="component" value="Unassembled WGS sequence"/>
</dbReference>
<dbReference type="AlphaFoldDB" id="A0A9D4CXZ0"/>